<evidence type="ECO:0000313" key="4">
    <source>
        <dbReference type="EMBL" id="SFM24903.1"/>
    </source>
</evidence>
<dbReference type="InterPro" id="IPR050553">
    <property type="entry name" value="Thioredoxin_ResA/DsbE_sf"/>
</dbReference>
<evidence type="ECO:0000256" key="2">
    <source>
        <dbReference type="SAM" id="SignalP"/>
    </source>
</evidence>
<dbReference type="GO" id="GO:0016209">
    <property type="term" value="F:antioxidant activity"/>
    <property type="evidence" value="ECO:0007669"/>
    <property type="project" value="InterPro"/>
</dbReference>
<dbReference type="InterPro" id="IPR000866">
    <property type="entry name" value="AhpC/TSA"/>
</dbReference>
<reference evidence="4 5" key="1">
    <citation type="submission" date="2016-10" db="EMBL/GenBank/DDBJ databases">
        <authorList>
            <person name="de Groot N.N."/>
        </authorList>
    </citation>
    <scope>NUCLEOTIDE SEQUENCE [LARGE SCALE GENOMIC DNA]</scope>
    <source>
        <strain evidence="4 5">DSM 4180</strain>
    </source>
</reference>
<evidence type="ECO:0000313" key="5">
    <source>
        <dbReference type="Proteomes" id="UP000199556"/>
    </source>
</evidence>
<feature type="domain" description="Thioredoxin" evidence="3">
    <location>
        <begin position="30"/>
        <end position="171"/>
    </location>
</feature>
<accession>A0A1I4PC10</accession>
<sequence length="171" mass="18417">MPTRAIRLLPLLLAALCIAPSGAAPLAGQGMQGAQAPAFTLPDLEGNPRRIGEWDGRVVLVNFWATWCPPCRKEIPLFVEMQSAHGDAGLTIVGVALDDPQAAAAFARDQGINFPVLVGGEERAGEVARAYGNPYGSLPYSVLLDREGKVRYIHVGRLHRETLERELAPLL</sequence>
<dbReference type="STRING" id="195064.SAMN05421721_101124"/>
<evidence type="ECO:0000256" key="1">
    <source>
        <dbReference type="ARBA" id="ARBA00023284"/>
    </source>
</evidence>
<dbReference type="CDD" id="cd02966">
    <property type="entry name" value="TlpA_like_family"/>
    <property type="match status" value="1"/>
</dbReference>
<dbReference type="InterPro" id="IPR013766">
    <property type="entry name" value="Thioredoxin_domain"/>
</dbReference>
<keyword evidence="1" id="KW-0676">Redox-active center</keyword>
<keyword evidence="2" id="KW-0732">Signal</keyword>
<dbReference type="GO" id="GO:0015036">
    <property type="term" value="F:disulfide oxidoreductase activity"/>
    <property type="evidence" value="ECO:0007669"/>
    <property type="project" value="UniProtKB-ARBA"/>
</dbReference>
<dbReference type="EMBL" id="FOUO01000001">
    <property type="protein sequence ID" value="SFM24903.1"/>
    <property type="molecule type" value="Genomic_DNA"/>
</dbReference>
<feature type="signal peptide" evidence="2">
    <location>
        <begin position="1"/>
        <end position="23"/>
    </location>
</feature>
<dbReference type="AlphaFoldDB" id="A0A1I4PC10"/>
<dbReference type="OrthoDB" id="9788279at2"/>
<gene>
    <name evidence="4" type="ORF">SAMN05421721_101124</name>
</gene>
<keyword evidence="5" id="KW-1185">Reference proteome</keyword>
<dbReference type="PANTHER" id="PTHR42852">
    <property type="entry name" value="THIOL:DISULFIDE INTERCHANGE PROTEIN DSBE"/>
    <property type="match status" value="1"/>
</dbReference>
<proteinExistence type="predicted"/>
<dbReference type="PANTHER" id="PTHR42852:SF17">
    <property type="entry name" value="THIOREDOXIN-LIKE PROTEIN HI_1115"/>
    <property type="match status" value="1"/>
</dbReference>
<evidence type="ECO:0000259" key="3">
    <source>
        <dbReference type="PROSITE" id="PS51352"/>
    </source>
</evidence>
<protein>
    <submittedName>
        <fullName evidence="4">Peroxiredoxin</fullName>
    </submittedName>
</protein>
<dbReference type="PROSITE" id="PS00194">
    <property type="entry name" value="THIOREDOXIN_1"/>
    <property type="match status" value="1"/>
</dbReference>
<dbReference type="Gene3D" id="3.40.30.10">
    <property type="entry name" value="Glutaredoxin"/>
    <property type="match status" value="1"/>
</dbReference>
<dbReference type="RefSeq" id="WP_090483266.1">
    <property type="nucleotide sequence ID" value="NZ_FOUO01000001.1"/>
</dbReference>
<feature type="chain" id="PRO_5011762270" evidence="2">
    <location>
        <begin position="24"/>
        <end position="171"/>
    </location>
</feature>
<dbReference type="SUPFAM" id="SSF52833">
    <property type="entry name" value="Thioredoxin-like"/>
    <property type="match status" value="1"/>
</dbReference>
<organism evidence="4 5">
    <name type="scientific">Ectothiorhodospira mobilis</name>
    <dbReference type="NCBI Taxonomy" id="195064"/>
    <lineage>
        <taxon>Bacteria</taxon>
        <taxon>Pseudomonadati</taxon>
        <taxon>Pseudomonadota</taxon>
        <taxon>Gammaproteobacteria</taxon>
        <taxon>Chromatiales</taxon>
        <taxon>Ectothiorhodospiraceae</taxon>
        <taxon>Ectothiorhodospira</taxon>
    </lineage>
</organism>
<name>A0A1I4PC10_ECTMO</name>
<dbReference type="InterPro" id="IPR036249">
    <property type="entry name" value="Thioredoxin-like_sf"/>
</dbReference>
<dbReference type="Pfam" id="PF00578">
    <property type="entry name" value="AhpC-TSA"/>
    <property type="match status" value="1"/>
</dbReference>
<dbReference type="InterPro" id="IPR017937">
    <property type="entry name" value="Thioredoxin_CS"/>
</dbReference>
<dbReference type="PROSITE" id="PS51352">
    <property type="entry name" value="THIOREDOXIN_2"/>
    <property type="match status" value="1"/>
</dbReference>
<dbReference type="Proteomes" id="UP000199556">
    <property type="component" value="Unassembled WGS sequence"/>
</dbReference>